<organism evidence="1 2">
    <name type="scientific">Candolleomyces eurysporus</name>
    <dbReference type="NCBI Taxonomy" id="2828524"/>
    <lineage>
        <taxon>Eukaryota</taxon>
        <taxon>Fungi</taxon>
        <taxon>Dikarya</taxon>
        <taxon>Basidiomycota</taxon>
        <taxon>Agaricomycotina</taxon>
        <taxon>Agaricomycetes</taxon>
        <taxon>Agaricomycetidae</taxon>
        <taxon>Agaricales</taxon>
        <taxon>Agaricineae</taxon>
        <taxon>Psathyrellaceae</taxon>
        <taxon>Candolleomyces</taxon>
    </lineage>
</organism>
<evidence type="ECO:0000313" key="1">
    <source>
        <dbReference type="EMBL" id="KAJ2930303.1"/>
    </source>
</evidence>
<evidence type="ECO:0000313" key="2">
    <source>
        <dbReference type="Proteomes" id="UP001140091"/>
    </source>
</evidence>
<dbReference type="AlphaFoldDB" id="A0A9W8JGC5"/>
<sequence length="126" mass="13927">MSTKILLKDFLSQKECISKATEGVRDKELQEEFKSCISRLERLSQAFDLLLGAGSGLLETRAHYLEDAIRLAGRLASHCTKVSERGPVGSLIHKHDDMKLIREGNFKESLGALLEEVCGSLVSPRA</sequence>
<reference evidence="1" key="1">
    <citation type="submission" date="2022-06" db="EMBL/GenBank/DDBJ databases">
        <title>Genome Sequence of Candolleomyces eurysporus.</title>
        <authorList>
            <person name="Buettner E."/>
        </authorList>
    </citation>
    <scope>NUCLEOTIDE SEQUENCE</scope>
    <source>
        <strain evidence="1">VTCC 930004</strain>
    </source>
</reference>
<dbReference type="EMBL" id="JANBPK010000845">
    <property type="protein sequence ID" value="KAJ2930303.1"/>
    <property type="molecule type" value="Genomic_DNA"/>
</dbReference>
<feature type="non-terminal residue" evidence="1">
    <location>
        <position position="126"/>
    </location>
</feature>
<proteinExistence type="predicted"/>
<protein>
    <submittedName>
        <fullName evidence="1">Uncharacterized protein</fullName>
    </submittedName>
</protein>
<comment type="caution">
    <text evidence="1">The sequence shown here is derived from an EMBL/GenBank/DDBJ whole genome shotgun (WGS) entry which is preliminary data.</text>
</comment>
<gene>
    <name evidence="1" type="ORF">H1R20_g6759</name>
</gene>
<dbReference type="Proteomes" id="UP001140091">
    <property type="component" value="Unassembled WGS sequence"/>
</dbReference>
<accession>A0A9W8JGC5</accession>
<keyword evidence="2" id="KW-1185">Reference proteome</keyword>
<name>A0A9W8JGC5_9AGAR</name>